<evidence type="ECO:0000313" key="10">
    <source>
        <dbReference type="Proteomes" id="UP001172645"/>
    </source>
</evidence>
<evidence type="ECO:0000256" key="4">
    <source>
        <dbReference type="ARBA" id="ARBA00022692"/>
    </source>
</evidence>
<dbReference type="CDD" id="cd06261">
    <property type="entry name" value="TM_PBP2"/>
    <property type="match status" value="1"/>
</dbReference>
<evidence type="ECO:0000256" key="6">
    <source>
        <dbReference type="ARBA" id="ARBA00023136"/>
    </source>
</evidence>
<gene>
    <name evidence="9" type="ORF">PY649_04415</name>
</gene>
<dbReference type="EMBL" id="JARFYM010000002">
    <property type="protein sequence ID" value="MDL2398130.1"/>
    <property type="molecule type" value="Genomic_DNA"/>
</dbReference>
<dbReference type="Gene3D" id="1.10.3720.10">
    <property type="entry name" value="MetI-like"/>
    <property type="match status" value="1"/>
</dbReference>
<comment type="caution">
    <text evidence="9">The sequence shown here is derived from an EMBL/GenBank/DDBJ whole genome shotgun (WGS) entry which is preliminary data.</text>
</comment>
<keyword evidence="3" id="KW-1003">Cell membrane</keyword>
<reference evidence="9" key="1">
    <citation type="submission" date="2023-06" db="EMBL/GenBank/DDBJ databases">
        <title>Phylogenetic Diversity of Rhizobium strains.</title>
        <authorList>
            <person name="Moura F.T."/>
            <person name="Helene L.C.F."/>
            <person name="Hungria M."/>
        </authorList>
    </citation>
    <scope>NUCLEOTIDE SEQUENCE</scope>
    <source>
        <strain evidence="9">CCGE526</strain>
    </source>
</reference>
<accession>A0ABT7JP54</accession>
<dbReference type="RefSeq" id="WP_285866950.1">
    <property type="nucleotide sequence ID" value="NZ_JARFYM010000002.1"/>
</dbReference>
<evidence type="ECO:0000256" key="5">
    <source>
        <dbReference type="ARBA" id="ARBA00022989"/>
    </source>
</evidence>
<comment type="similarity">
    <text evidence="7">Belongs to the binding-protein-dependent transport system permease family.</text>
</comment>
<dbReference type="Pfam" id="PF00528">
    <property type="entry name" value="BPD_transp_1"/>
    <property type="match status" value="1"/>
</dbReference>
<evidence type="ECO:0000256" key="3">
    <source>
        <dbReference type="ARBA" id="ARBA00022475"/>
    </source>
</evidence>
<dbReference type="InterPro" id="IPR035906">
    <property type="entry name" value="MetI-like_sf"/>
</dbReference>
<feature type="transmembrane region" description="Helical" evidence="7">
    <location>
        <begin position="271"/>
        <end position="292"/>
    </location>
</feature>
<keyword evidence="10" id="KW-1185">Reference proteome</keyword>
<sequence>MRYQDKVIPMRQDRWLHWLLLAPALIVMAVMLYYPMFGTVYESFHETSFLNPNPKFVGFALYQRVLADGTFYTVLLNSVSWTLGVVLLQNILGFLTALLLNQQLPMQGMLRAIVLLPFILPGVVAAILWRFMYDPQLGLVNSLLLQTGLIDNSIAWLADSRMAMASVIIAAVWKGFPFSMLIYLAALQNVDQSQIEAATLDGAGPVRRLFDVTLPAIRDVVVVNIVLTLILTFNYFDIIWVLTKGGPQSATHIFPTKIFETGFGQFRFGEAATYGVFSILVLAVLVALYAIVQGGANRRRAAA</sequence>
<dbReference type="InterPro" id="IPR000515">
    <property type="entry name" value="MetI-like"/>
</dbReference>
<comment type="subcellular location">
    <subcellularLocation>
        <location evidence="1 7">Cell membrane</location>
        <topology evidence="1 7">Multi-pass membrane protein</topology>
    </subcellularLocation>
</comment>
<evidence type="ECO:0000256" key="7">
    <source>
        <dbReference type="RuleBase" id="RU363032"/>
    </source>
</evidence>
<keyword evidence="6 7" id="KW-0472">Membrane</keyword>
<dbReference type="SUPFAM" id="SSF161098">
    <property type="entry name" value="MetI-like"/>
    <property type="match status" value="1"/>
</dbReference>
<protein>
    <submittedName>
        <fullName evidence="9">Sugar ABC transporter permease</fullName>
    </submittedName>
</protein>
<feature type="domain" description="ABC transmembrane type-1" evidence="8">
    <location>
        <begin position="75"/>
        <end position="289"/>
    </location>
</feature>
<keyword evidence="2 7" id="KW-0813">Transport</keyword>
<dbReference type="PROSITE" id="PS50928">
    <property type="entry name" value="ABC_TM1"/>
    <property type="match status" value="1"/>
</dbReference>
<dbReference type="PANTHER" id="PTHR43005">
    <property type="entry name" value="BLR7065 PROTEIN"/>
    <property type="match status" value="1"/>
</dbReference>
<name>A0ABT7JP54_9HYPH</name>
<evidence type="ECO:0000256" key="1">
    <source>
        <dbReference type="ARBA" id="ARBA00004651"/>
    </source>
</evidence>
<evidence type="ECO:0000259" key="8">
    <source>
        <dbReference type="PROSITE" id="PS50928"/>
    </source>
</evidence>
<proteinExistence type="inferred from homology"/>
<feature type="transmembrane region" description="Helical" evidence="7">
    <location>
        <begin position="15"/>
        <end position="34"/>
    </location>
</feature>
<dbReference type="PANTHER" id="PTHR43005:SF1">
    <property type="entry name" value="SPERMIDINE_PUTRESCINE TRANSPORT SYSTEM PERMEASE PROTEIN"/>
    <property type="match status" value="1"/>
</dbReference>
<feature type="transmembrane region" description="Helical" evidence="7">
    <location>
        <begin position="216"/>
        <end position="236"/>
    </location>
</feature>
<dbReference type="Proteomes" id="UP001172645">
    <property type="component" value="Unassembled WGS sequence"/>
</dbReference>
<evidence type="ECO:0000313" key="9">
    <source>
        <dbReference type="EMBL" id="MDL2398130.1"/>
    </source>
</evidence>
<keyword evidence="4 7" id="KW-0812">Transmembrane</keyword>
<evidence type="ECO:0000256" key="2">
    <source>
        <dbReference type="ARBA" id="ARBA00022448"/>
    </source>
</evidence>
<feature type="transmembrane region" description="Helical" evidence="7">
    <location>
        <begin position="79"/>
        <end position="100"/>
    </location>
</feature>
<organism evidence="9 10">
    <name type="scientific">Rhizobium mayense</name>
    <dbReference type="NCBI Taxonomy" id="1312184"/>
    <lineage>
        <taxon>Bacteria</taxon>
        <taxon>Pseudomonadati</taxon>
        <taxon>Pseudomonadota</taxon>
        <taxon>Alphaproteobacteria</taxon>
        <taxon>Hyphomicrobiales</taxon>
        <taxon>Rhizobiaceae</taxon>
        <taxon>Rhizobium/Agrobacterium group</taxon>
        <taxon>Rhizobium</taxon>
    </lineage>
</organism>
<feature type="transmembrane region" description="Helical" evidence="7">
    <location>
        <begin position="112"/>
        <end position="133"/>
    </location>
</feature>
<keyword evidence="5 7" id="KW-1133">Transmembrane helix</keyword>